<dbReference type="AlphaFoldDB" id="L1JJ08"/>
<name>L1JJ08_GUITC</name>
<protein>
    <submittedName>
        <fullName evidence="2 3">Uncharacterized protein</fullName>
    </submittedName>
</protein>
<feature type="compositionally biased region" description="Acidic residues" evidence="1">
    <location>
        <begin position="65"/>
        <end position="74"/>
    </location>
</feature>
<dbReference type="EnsemblProtists" id="EKX48144">
    <property type="protein sequence ID" value="EKX48144"/>
    <property type="gene ID" value="GUITHDRAFT_151936"/>
</dbReference>
<dbReference type="GeneID" id="17304640"/>
<dbReference type="PaxDb" id="55529-EKX48144"/>
<gene>
    <name evidence="2" type="ORF">GUITHDRAFT_151936</name>
</gene>
<feature type="compositionally biased region" description="Polar residues" evidence="1">
    <location>
        <begin position="47"/>
        <end position="56"/>
    </location>
</feature>
<keyword evidence="4" id="KW-1185">Reference proteome</keyword>
<dbReference type="KEGG" id="gtt:GUITHDRAFT_151936"/>
<evidence type="ECO:0000313" key="3">
    <source>
        <dbReference type="EnsemblProtists" id="EKX48144"/>
    </source>
</evidence>
<reference evidence="3" key="3">
    <citation type="submission" date="2016-03" db="UniProtKB">
        <authorList>
            <consortium name="EnsemblProtists"/>
        </authorList>
    </citation>
    <scope>IDENTIFICATION</scope>
</reference>
<feature type="region of interest" description="Disordered" evidence="1">
    <location>
        <begin position="47"/>
        <end position="78"/>
    </location>
</feature>
<reference evidence="4" key="2">
    <citation type="submission" date="2012-11" db="EMBL/GenBank/DDBJ databases">
        <authorList>
            <person name="Kuo A."/>
            <person name="Curtis B.A."/>
            <person name="Tanifuji G."/>
            <person name="Burki F."/>
            <person name="Gruber A."/>
            <person name="Irimia M."/>
            <person name="Maruyama S."/>
            <person name="Arias M.C."/>
            <person name="Ball S.G."/>
            <person name="Gile G.H."/>
            <person name="Hirakawa Y."/>
            <person name="Hopkins J.F."/>
            <person name="Rensing S.A."/>
            <person name="Schmutz J."/>
            <person name="Symeonidi A."/>
            <person name="Elias M."/>
            <person name="Eveleigh R.J."/>
            <person name="Herman E.K."/>
            <person name="Klute M.J."/>
            <person name="Nakayama T."/>
            <person name="Obornik M."/>
            <person name="Reyes-Prieto A."/>
            <person name="Armbrust E.V."/>
            <person name="Aves S.J."/>
            <person name="Beiko R.G."/>
            <person name="Coutinho P."/>
            <person name="Dacks J.B."/>
            <person name="Durnford D.G."/>
            <person name="Fast N.M."/>
            <person name="Green B.R."/>
            <person name="Grisdale C."/>
            <person name="Hempe F."/>
            <person name="Henrissat B."/>
            <person name="Hoppner M.P."/>
            <person name="Ishida K.-I."/>
            <person name="Kim E."/>
            <person name="Koreny L."/>
            <person name="Kroth P.G."/>
            <person name="Liu Y."/>
            <person name="Malik S.-B."/>
            <person name="Maier U.G."/>
            <person name="McRose D."/>
            <person name="Mock T."/>
            <person name="Neilson J.A."/>
            <person name="Onodera N.T."/>
            <person name="Poole A.M."/>
            <person name="Pritham E.J."/>
            <person name="Richards T.A."/>
            <person name="Rocap G."/>
            <person name="Roy S.W."/>
            <person name="Sarai C."/>
            <person name="Schaack S."/>
            <person name="Shirato S."/>
            <person name="Slamovits C.H."/>
            <person name="Spencer D.F."/>
            <person name="Suzuki S."/>
            <person name="Worden A.Z."/>
            <person name="Zauner S."/>
            <person name="Barry K."/>
            <person name="Bell C."/>
            <person name="Bharti A.K."/>
            <person name="Crow J.A."/>
            <person name="Grimwood J."/>
            <person name="Kramer R."/>
            <person name="Lindquist E."/>
            <person name="Lucas S."/>
            <person name="Salamov A."/>
            <person name="McFadden G.I."/>
            <person name="Lane C.E."/>
            <person name="Keeling P.J."/>
            <person name="Gray M.W."/>
            <person name="Grigoriev I.V."/>
            <person name="Archibald J.M."/>
        </authorList>
    </citation>
    <scope>NUCLEOTIDE SEQUENCE</scope>
    <source>
        <strain evidence="4">CCMP2712</strain>
    </source>
</reference>
<dbReference type="EMBL" id="JH992987">
    <property type="protein sequence ID" value="EKX48144.1"/>
    <property type="molecule type" value="Genomic_DNA"/>
</dbReference>
<dbReference type="HOGENOM" id="CLU_1351132_0_0_1"/>
<sequence>MDESWKGNNFLKSFVGKDFTESKLNADDHEVLPDSFRNAVEVNSQPVSRMKVTTISGAPDHKDEQEEEDGGEAADEVKQKKYKWKEINVPAIPAEDLQLLMRGGPPSGGLVRKVKNITDEFSAEDISFLQQQEQQRAQEKQRKAVEHALNRKKAGGTSMDEDQLRVAAAISEAKETAYRVYEYNTFSSQVFDGYESHKKRKDT</sequence>
<accession>L1JJ08</accession>
<proteinExistence type="predicted"/>
<reference evidence="2 4" key="1">
    <citation type="journal article" date="2012" name="Nature">
        <title>Algal genomes reveal evolutionary mosaicism and the fate of nucleomorphs.</title>
        <authorList>
            <consortium name="DOE Joint Genome Institute"/>
            <person name="Curtis B.A."/>
            <person name="Tanifuji G."/>
            <person name="Burki F."/>
            <person name="Gruber A."/>
            <person name="Irimia M."/>
            <person name="Maruyama S."/>
            <person name="Arias M.C."/>
            <person name="Ball S.G."/>
            <person name="Gile G.H."/>
            <person name="Hirakawa Y."/>
            <person name="Hopkins J.F."/>
            <person name="Kuo A."/>
            <person name="Rensing S.A."/>
            <person name="Schmutz J."/>
            <person name="Symeonidi A."/>
            <person name="Elias M."/>
            <person name="Eveleigh R.J."/>
            <person name="Herman E.K."/>
            <person name="Klute M.J."/>
            <person name="Nakayama T."/>
            <person name="Obornik M."/>
            <person name="Reyes-Prieto A."/>
            <person name="Armbrust E.V."/>
            <person name="Aves S.J."/>
            <person name="Beiko R.G."/>
            <person name="Coutinho P."/>
            <person name="Dacks J.B."/>
            <person name="Durnford D.G."/>
            <person name="Fast N.M."/>
            <person name="Green B.R."/>
            <person name="Grisdale C.J."/>
            <person name="Hempel F."/>
            <person name="Henrissat B."/>
            <person name="Hoppner M.P."/>
            <person name="Ishida K."/>
            <person name="Kim E."/>
            <person name="Koreny L."/>
            <person name="Kroth P.G."/>
            <person name="Liu Y."/>
            <person name="Malik S.B."/>
            <person name="Maier U.G."/>
            <person name="McRose D."/>
            <person name="Mock T."/>
            <person name="Neilson J.A."/>
            <person name="Onodera N.T."/>
            <person name="Poole A.M."/>
            <person name="Pritham E.J."/>
            <person name="Richards T.A."/>
            <person name="Rocap G."/>
            <person name="Roy S.W."/>
            <person name="Sarai C."/>
            <person name="Schaack S."/>
            <person name="Shirato S."/>
            <person name="Slamovits C.H."/>
            <person name="Spencer D.F."/>
            <person name="Suzuki S."/>
            <person name="Worden A.Z."/>
            <person name="Zauner S."/>
            <person name="Barry K."/>
            <person name="Bell C."/>
            <person name="Bharti A.K."/>
            <person name="Crow J.A."/>
            <person name="Grimwood J."/>
            <person name="Kramer R."/>
            <person name="Lindquist E."/>
            <person name="Lucas S."/>
            <person name="Salamov A."/>
            <person name="McFadden G.I."/>
            <person name="Lane C.E."/>
            <person name="Keeling P.J."/>
            <person name="Gray M.W."/>
            <person name="Grigoriev I.V."/>
            <person name="Archibald J.M."/>
        </authorList>
    </citation>
    <scope>NUCLEOTIDE SEQUENCE</scope>
    <source>
        <strain evidence="2 4">CCMP2712</strain>
    </source>
</reference>
<evidence type="ECO:0000256" key="1">
    <source>
        <dbReference type="SAM" id="MobiDB-lite"/>
    </source>
</evidence>
<dbReference type="RefSeq" id="XP_005835124.1">
    <property type="nucleotide sequence ID" value="XM_005835067.1"/>
</dbReference>
<organism evidence="2">
    <name type="scientific">Guillardia theta (strain CCMP2712)</name>
    <name type="common">Cryptophyte</name>
    <dbReference type="NCBI Taxonomy" id="905079"/>
    <lineage>
        <taxon>Eukaryota</taxon>
        <taxon>Cryptophyceae</taxon>
        <taxon>Pyrenomonadales</taxon>
        <taxon>Geminigeraceae</taxon>
        <taxon>Guillardia</taxon>
    </lineage>
</organism>
<evidence type="ECO:0000313" key="4">
    <source>
        <dbReference type="Proteomes" id="UP000011087"/>
    </source>
</evidence>
<dbReference type="Proteomes" id="UP000011087">
    <property type="component" value="Unassembled WGS sequence"/>
</dbReference>
<evidence type="ECO:0000313" key="2">
    <source>
        <dbReference type="EMBL" id="EKX48144.1"/>
    </source>
</evidence>